<organism evidence="2 3">
    <name type="scientific">Psychromarinibacter halotolerans</name>
    <dbReference type="NCBI Taxonomy" id="1775175"/>
    <lineage>
        <taxon>Bacteria</taxon>
        <taxon>Pseudomonadati</taxon>
        <taxon>Pseudomonadota</taxon>
        <taxon>Alphaproteobacteria</taxon>
        <taxon>Rhodobacterales</taxon>
        <taxon>Paracoccaceae</taxon>
        <taxon>Psychromarinibacter</taxon>
    </lineage>
</organism>
<name>A0ABV7GLJ1_9RHOB</name>
<dbReference type="EMBL" id="JBHRTB010000002">
    <property type="protein sequence ID" value="MFC3141158.1"/>
    <property type="molecule type" value="Genomic_DNA"/>
</dbReference>
<evidence type="ECO:0000256" key="1">
    <source>
        <dbReference type="SAM" id="MobiDB-lite"/>
    </source>
</evidence>
<gene>
    <name evidence="2" type="ORF">ACFOGP_00440</name>
</gene>
<keyword evidence="3" id="KW-1185">Reference proteome</keyword>
<protein>
    <submittedName>
        <fullName evidence="2">Uncharacterized protein</fullName>
    </submittedName>
</protein>
<dbReference type="Proteomes" id="UP001595632">
    <property type="component" value="Unassembled WGS sequence"/>
</dbReference>
<sequence>MSLVRKFARTPVGLWLYRLSNRPLAAPVLQPARRMMKEAETSVRRRNPAHRAHDRAAETALAAFERETGK</sequence>
<evidence type="ECO:0000313" key="3">
    <source>
        <dbReference type="Proteomes" id="UP001595632"/>
    </source>
</evidence>
<reference evidence="3" key="1">
    <citation type="journal article" date="2019" name="Int. J. Syst. Evol. Microbiol.">
        <title>The Global Catalogue of Microorganisms (GCM) 10K type strain sequencing project: providing services to taxonomists for standard genome sequencing and annotation.</title>
        <authorList>
            <consortium name="The Broad Institute Genomics Platform"/>
            <consortium name="The Broad Institute Genome Sequencing Center for Infectious Disease"/>
            <person name="Wu L."/>
            <person name="Ma J."/>
        </authorList>
    </citation>
    <scope>NUCLEOTIDE SEQUENCE [LARGE SCALE GENOMIC DNA]</scope>
    <source>
        <strain evidence="3">KCTC 52366</strain>
    </source>
</reference>
<evidence type="ECO:0000313" key="2">
    <source>
        <dbReference type="EMBL" id="MFC3141158.1"/>
    </source>
</evidence>
<proteinExistence type="predicted"/>
<feature type="region of interest" description="Disordered" evidence="1">
    <location>
        <begin position="36"/>
        <end position="55"/>
    </location>
</feature>
<accession>A0ABV7GLJ1</accession>
<feature type="compositionally biased region" description="Basic residues" evidence="1">
    <location>
        <begin position="44"/>
        <end position="53"/>
    </location>
</feature>
<comment type="caution">
    <text evidence="2">The sequence shown here is derived from an EMBL/GenBank/DDBJ whole genome shotgun (WGS) entry which is preliminary data.</text>
</comment>
<dbReference type="RefSeq" id="WP_275635066.1">
    <property type="nucleotide sequence ID" value="NZ_JARGYD010000018.1"/>
</dbReference>